<keyword evidence="2" id="KW-1185">Reference proteome</keyword>
<comment type="caution">
    <text evidence="1">The sequence shown here is derived from an EMBL/GenBank/DDBJ whole genome shotgun (WGS) entry which is preliminary data.</text>
</comment>
<accession>A0ABN2Y7C9</accession>
<dbReference type="RefSeq" id="WP_344261708.1">
    <property type="nucleotide sequence ID" value="NZ_BAAAMR010000004.1"/>
</dbReference>
<evidence type="ECO:0000313" key="1">
    <source>
        <dbReference type="EMBL" id="GAA2122745.1"/>
    </source>
</evidence>
<proteinExistence type="predicted"/>
<protein>
    <submittedName>
        <fullName evidence="1">Uncharacterized protein</fullName>
    </submittedName>
</protein>
<reference evidence="1 2" key="1">
    <citation type="journal article" date="2019" name="Int. J. Syst. Evol. Microbiol.">
        <title>The Global Catalogue of Microorganisms (GCM) 10K type strain sequencing project: providing services to taxonomists for standard genome sequencing and annotation.</title>
        <authorList>
            <consortium name="The Broad Institute Genomics Platform"/>
            <consortium name="The Broad Institute Genome Sequencing Center for Infectious Disease"/>
            <person name="Wu L."/>
            <person name="Ma J."/>
        </authorList>
    </citation>
    <scope>NUCLEOTIDE SEQUENCE [LARGE SCALE GENOMIC DNA]</scope>
    <source>
        <strain evidence="1 2">JCM 13850</strain>
    </source>
</reference>
<dbReference type="EMBL" id="BAAAMR010000004">
    <property type="protein sequence ID" value="GAA2122745.1"/>
    <property type="molecule type" value="Genomic_DNA"/>
</dbReference>
<gene>
    <name evidence="1" type="ORF">GCM10009727_09000</name>
</gene>
<organism evidence="1 2">
    <name type="scientific">Actinomadura napierensis</name>
    <dbReference type="NCBI Taxonomy" id="267854"/>
    <lineage>
        <taxon>Bacteria</taxon>
        <taxon>Bacillati</taxon>
        <taxon>Actinomycetota</taxon>
        <taxon>Actinomycetes</taxon>
        <taxon>Streptosporangiales</taxon>
        <taxon>Thermomonosporaceae</taxon>
        <taxon>Actinomadura</taxon>
    </lineage>
</organism>
<dbReference type="Proteomes" id="UP001501020">
    <property type="component" value="Unassembled WGS sequence"/>
</dbReference>
<evidence type="ECO:0000313" key="2">
    <source>
        <dbReference type="Proteomes" id="UP001501020"/>
    </source>
</evidence>
<sequence>MFLALVAGGILVYAVVDLVRAAVRKRRARRAAWPRPQVWTEPAALTTAELERLIAAEPEALMWTEDDQRWLESRRISLRS</sequence>
<name>A0ABN2Y7C9_9ACTN</name>